<organism evidence="1 2">
    <name type="scientific">Actinomycetospora rhizophila</name>
    <dbReference type="NCBI Taxonomy" id="1416876"/>
    <lineage>
        <taxon>Bacteria</taxon>
        <taxon>Bacillati</taxon>
        <taxon>Actinomycetota</taxon>
        <taxon>Actinomycetes</taxon>
        <taxon>Pseudonocardiales</taxon>
        <taxon>Pseudonocardiaceae</taxon>
        <taxon>Actinomycetospora</taxon>
    </lineage>
</organism>
<evidence type="ECO:0000313" key="2">
    <source>
        <dbReference type="Proteomes" id="UP001596175"/>
    </source>
</evidence>
<proteinExistence type="predicted"/>
<name>A0ABV9ZR23_9PSEU</name>
<keyword evidence="2" id="KW-1185">Reference proteome</keyword>
<gene>
    <name evidence="1" type="ORF">ACFPK1_31010</name>
</gene>
<dbReference type="EMBL" id="JBHSKG010000027">
    <property type="protein sequence ID" value="MFC5142693.1"/>
    <property type="molecule type" value="Genomic_DNA"/>
</dbReference>
<protein>
    <recommendedName>
        <fullName evidence="3">Histidine kinase/HSP90-like ATPase domain-containing protein</fullName>
    </recommendedName>
</protein>
<dbReference type="RefSeq" id="WP_378024808.1">
    <property type="nucleotide sequence ID" value="NZ_JBHSKG010000027.1"/>
</dbReference>
<evidence type="ECO:0000313" key="1">
    <source>
        <dbReference type="EMBL" id="MFC5142693.1"/>
    </source>
</evidence>
<reference evidence="2" key="1">
    <citation type="journal article" date="2019" name="Int. J. Syst. Evol. Microbiol.">
        <title>The Global Catalogue of Microorganisms (GCM) 10K type strain sequencing project: providing services to taxonomists for standard genome sequencing and annotation.</title>
        <authorList>
            <consortium name="The Broad Institute Genomics Platform"/>
            <consortium name="The Broad Institute Genome Sequencing Center for Infectious Disease"/>
            <person name="Wu L."/>
            <person name="Ma J."/>
        </authorList>
    </citation>
    <scope>NUCLEOTIDE SEQUENCE [LARGE SCALE GENOMIC DNA]</scope>
    <source>
        <strain evidence="2">XZYJ18</strain>
    </source>
</reference>
<dbReference type="Proteomes" id="UP001596175">
    <property type="component" value="Unassembled WGS sequence"/>
</dbReference>
<dbReference type="InterPro" id="IPR036890">
    <property type="entry name" value="HATPase_C_sf"/>
</dbReference>
<evidence type="ECO:0008006" key="3">
    <source>
        <dbReference type="Google" id="ProtNLM"/>
    </source>
</evidence>
<sequence>MSTLTATVDLPTTTYTVRDARTITLSLATAWSAPAAVEDLAVLIDDLSSDVVAHAGNETSLVLEMSLADEVLRVGIADGSAVRPVAAGETAGLRHAALASGWGEEPYRGGHRIWFEIGPAPAGEPASDAVPAAEVWRSLERALDAARSGQDDPTAP</sequence>
<dbReference type="Gene3D" id="3.30.565.10">
    <property type="entry name" value="Histidine kinase-like ATPase, C-terminal domain"/>
    <property type="match status" value="1"/>
</dbReference>
<accession>A0ABV9ZR23</accession>
<comment type="caution">
    <text evidence="1">The sequence shown here is derived from an EMBL/GenBank/DDBJ whole genome shotgun (WGS) entry which is preliminary data.</text>
</comment>